<dbReference type="EMBL" id="JBHUKS010000035">
    <property type="protein sequence ID" value="MFD2474117.1"/>
    <property type="molecule type" value="Genomic_DNA"/>
</dbReference>
<dbReference type="InterPro" id="IPR011042">
    <property type="entry name" value="6-blade_b-propeller_TolB-like"/>
</dbReference>
<dbReference type="SUPFAM" id="SSF75011">
    <property type="entry name" value="3-carboxy-cis,cis-mucoante lactonizing enzyme"/>
    <property type="match status" value="1"/>
</dbReference>
<feature type="signal peptide" evidence="1">
    <location>
        <begin position="1"/>
        <end position="30"/>
    </location>
</feature>
<feature type="chain" id="PRO_5046322934" evidence="1">
    <location>
        <begin position="31"/>
        <end position="343"/>
    </location>
</feature>
<keyword evidence="3" id="KW-1185">Reference proteome</keyword>
<accession>A0ABW5HLV7</accession>
<reference evidence="3" key="1">
    <citation type="journal article" date="2019" name="Int. J. Syst. Evol. Microbiol.">
        <title>The Global Catalogue of Microorganisms (GCM) 10K type strain sequencing project: providing services to taxonomists for standard genome sequencing and annotation.</title>
        <authorList>
            <consortium name="The Broad Institute Genomics Platform"/>
            <consortium name="The Broad Institute Genome Sequencing Center for Infectious Disease"/>
            <person name="Wu L."/>
            <person name="Ma J."/>
        </authorList>
    </citation>
    <scope>NUCLEOTIDE SEQUENCE [LARGE SCALE GENOMIC DNA]</scope>
    <source>
        <strain evidence="3">CGMCC 4.7641</strain>
    </source>
</reference>
<dbReference type="Proteomes" id="UP001597483">
    <property type="component" value="Unassembled WGS sequence"/>
</dbReference>
<organism evidence="2 3">
    <name type="scientific">Amycolatopsis silviterrae</name>
    <dbReference type="NCBI Taxonomy" id="1656914"/>
    <lineage>
        <taxon>Bacteria</taxon>
        <taxon>Bacillati</taxon>
        <taxon>Actinomycetota</taxon>
        <taxon>Actinomycetes</taxon>
        <taxon>Pseudonocardiales</taxon>
        <taxon>Pseudonocardiaceae</taxon>
        <taxon>Amycolatopsis</taxon>
    </lineage>
</organism>
<evidence type="ECO:0000256" key="1">
    <source>
        <dbReference type="SAM" id="SignalP"/>
    </source>
</evidence>
<name>A0ABW5HLV7_9PSEU</name>
<comment type="caution">
    <text evidence="2">The sequence shown here is derived from an EMBL/GenBank/DDBJ whole genome shotgun (WGS) entry which is preliminary data.</text>
</comment>
<proteinExistence type="predicted"/>
<gene>
    <name evidence="2" type="ORF">ACFSVL_42400</name>
</gene>
<keyword evidence="1" id="KW-0732">Signal</keyword>
<sequence>MSARATRLRALVTLTVTAAALATLALPASAARTTAAGQCPSRPDSTPAAATAGAATTQARTITIDDKCAYPESVAVDHEYIYTGNISTGTIYRGKIGARTLEPFLPGGQDGRGKATGIKTTGNRLLVAGAFDGNFFVYTKAGKLVSAYRVPNAGEQTLVNDAAVAPNGDVYVTDSFRAVVYRIPAAEVHAPATGAHRTLQAAYRLPDYVADQSNGNGIVAGPDGGSLIIGYWYSGALYRLDLATGGIRKIDAPPLHGADGIARRGNTLYIARSEDNTIVTARLSGDGASATVVSERTYPGADTTTGVAVLGNRLLVTNSQMDTYLYQKPLTSPVFTLASLPLH</sequence>
<dbReference type="Gene3D" id="2.120.10.30">
    <property type="entry name" value="TolB, C-terminal domain"/>
    <property type="match status" value="1"/>
</dbReference>
<dbReference type="RefSeq" id="WP_378313093.1">
    <property type="nucleotide sequence ID" value="NZ_JBHUKS010000035.1"/>
</dbReference>
<evidence type="ECO:0000313" key="2">
    <source>
        <dbReference type="EMBL" id="MFD2474117.1"/>
    </source>
</evidence>
<protein>
    <submittedName>
        <fullName evidence="2">SMP-30/gluconolactonase/LRE family protein</fullName>
    </submittedName>
</protein>
<evidence type="ECO:0000313" key="3">
    <source>
        <dbReference type="Proteomes" id="UP001597483"/>
    </source>
</evidence>